<dbReference type="EMBL" id="JRRC01476218">
    <property type="protein sequence ID" value="KHG07524.1"/>
    <property type="molecule type" value="Genomic_DNA"/>
</dbReference>
<organism evidence="1 2">
    <name type="scientific">Gossypium arboreum</name>
    <name type="common">Tree cotton</name>
    <name type="synonym">Gossypium nanking</name>
    <dbReference type="NCBI Taxonomy" id="29729"/>
    <lineage>
        <taxon>Eukaryota</taxon>
        <taxon>Viridiplantae</taxon>
        <taxon>Streptophyta</taxon>
        <taxon>Embryophyta</taxon>
        <taxon>Tracheophyta</taxon>
        <taxon>Spermatophyta</taxon>
        <taxon>Magnoliopsida</taxon>
        <taxon>eudicotyledons</taxon>
        <taxon>Gunneridae</taxon>
        <taxon>Pentapetalae</taxon>
        <taxon>rosids</taxon>
        <taxon>malvids</taxon>
        <taxon>Malvales</taxon>
        <taxon>Malvaceae</taxon>
        <taxon>Malvoideae</taxon>
        <taxon>Gossypium</taxon>
    </lineage>
</organism>
<accession>A0A0B0N6Q0</accession>
<dbReference type="AlphaFoldDB" id="A0A0B0N6Q0"/>
<comment type="caution">
    <text evidence="1">The sequence shown here is derived from an EMBL/GenBank/DDBJ whole genome shotgun (WGS) entry which is preliminary data.</text>
</comment>
<keyword evidence="2" id="KW-1185">Reference proteome</keyword>
<sequence length="48" mass="5568">MGEKWLKEARKLTTYIVEGMPRHLDLEQESLPKTSETAVEQIKLAEHC</sequence>
<proteinExistence type="predicted"/>
<name>A0A0B0N6Q0_GOSAR</name>
<gene>
    <name evidence="1" type="ORF">F383_33962</name>
</gene>
<reference evidence="2" key="1">
    <citation type="submission" date="2014-09" db="EMBL/GenBank/DDBJ databases">
        <authorList>
            <person name="Mudge J."/>
            <person name="Ramaraj T."/>
            <person name="Lindquist I.E."/>
            <person name="Bharti A.K."/>
            <person name="Sundararajan A."/>
            <person name="Cameron C.T."/>
            <person name="Woodward J.E."/>
            <person name="May G.D."/>
            <person name="Brubaker C."/>
            <person name="Broadhvest J."/>
            <person name="Wilkins T.A."/>
        </authorList>
    </citation>
    <scope>NUCLEOTIDE SEQUENCE</scope>
    <source>
        <strain evidence="2">cv. AKA8401</strain>
    </source>
</reference>
<protein>
    <submittedName>
        <fullName evidence="1">Uncharacterized protein</fullName>
    </submittedName>
</protein>
<evidence type="ECO:0000313" key="1">
    <source>
        <dbReference type="EMBL" id="KHG07524.1"/>
    </source>
</evidence>
<dbReference type="Proteomes" id="UP000032142">
    <property type="component" value="Unassembled WGS sequence"/>
</dbReference>
<evidence type="ECO:0000313" key="2">
    <source>
        <dbReference type="Proteomes" id="UP000032142"/>
    </source>
</evidence>